<reference evidence="3 4" key="1">
    <citation type="submission" date="2018-01" db="EMBL/GenBank/DDBJ databases">
        <title>Harnessing the power of phylogenomics to disentangle the directionality and signatures of interkingdom host jumping in the parasitic fungal genus Tolypocladium.</title>
        <authorList>
            <person name="Quandt C.A."/>
            <person name="Patterson W."/>
            <person name="Spatafora J.W."/>
        </authorList>
    </citation>
    <scope>NUCLEOTIDE SEQUENCE [LARGE SCALE GENOMIC DNA]</scope>
    <source>
        <strain evidence="3 4">NRBC 100945</strain>
    </source>
</reference>
<protein>
    <submittedName>
        <fullName evidence="3">Uncharacterized protein</fullName>
    </submittedName>
</protein>
<feature type="compositionally biased region" description="Low complexity" evidence="1">
    <location>
        <begin position="460"/>
        <end position="473"/>
    </location>
</feature>
<accession>A0A2S4KV61</accession>
<keyword evidence="2" id="KW-0812">Transmembrane</keyword>
<dbReference type="Proteomes" id="UP000237481">
    <property type="component" value="Unassembled WGS sequence"/>
</dbReference>
<name>A0A2S4KV61_9HYPO</name>
<evidence type="ECO:0000256" key="2">
    <source>
        <dbReference type="SAM" id="Phobius"/>
    </source>
</evidence>
<organism evidence="3 4">
    <name type="scientific">Tolypocladium paradoxum</name>
    <dbReference type="NCBI Taxonomy" id="94208"/>
    <lineage>
        <taxon>Eukaryota</taxon>
        <taxon>Fungi</taxon>
        <taxon>Dikarya</taxon>
        <taxon>Ascomycota</taxon>
        <taxon>Pezizomycotina</taxon>
        <taxon>Sordariomycetes</taxon>
        <taxon>Hypocreomycetidae</taxon>
        <taxon>Hypocreales</taxon>
        <taxon>Ophiocordycipitaceae</taxon>
        <taxon>Tolypocladium</taxon>
    </lineage>
</organism>
<feature type="compositionally biased region" description="Acidic residues" evidence="1">
    <location>
        <begin position="425"/>
        <end position="439"/>
    </location>
</feature>
<dbReference type="AlphaFoldDB" id="A0A2S4KV61"/>
<evidence type="ECO:0000313" key="4">
    <source>
        <dbReference type="Proteomes" id="UP000237481"/>
    </source>
</evidence>
<sequence>MQSTCRSETCMHVKTGFDCFQAAVLLGIATKDSPRQDYTSATVPAPLTRRGYTPLIQQQHTALSGSQLLTTAPGRHVRASLRPLRYLLLALAQLPFLLLLEVLLLRLGIQALELGVALRLARLLLLVHPLLVALLLQRLLHLRHHGLARGAHLLHHLGPELRRLHEDVGQPEEVGEQGQEAAVAAVRREAVLEEEALARVRVVERLGLFRRLVRDDEVLENVARRNDGGDQLRGEERVGDLRVLAHDAQPVGQLGVVLGGGERDVVAVLARLLHAVLVDDGPDEALVGALGILGRADLGGPGHGRDSQQVLLSVKGVQEGLEGVGRRGEHVGKEGEARLDDVHEGVEALSHGDFDVDKGRVLAARGVRGKLKERLLLKQHVGADVGIHGGRAAEADERELALQQGRMGPDPRPGPGAVGPRAQDVEEEYEGRDGEDEALGPELGERVALMDIVPLRPRHAGSSGTSSSAGERR</sequence>
<feature type="non-terminal residue" evidence="3">
    <location>
        <position position="473"/>
    </location>
</feature>
<evidence type="ECO:0000313" key="3">
    <source>
        <dbReference type="EMBL" id="POR34086.1"/>
    </source>
</evidence>
<proteinExistence type="predicted"/>
<keyword evidence="2" id="KW-0472">Membrane</keyword>
<feature type="transmembrane region" description="Helical" evidence="2">
    <location>
        <begin position="86"/>
        <end position="109"/>
    </location>
</feature>
<gene>
    <name evidence="3" type="ORF">TPAR_05740</name>
</gene>
<feature type="region of interest" description="Disordered" evidence="1">
    <location>
        <begin position="404"/>
        <end position="473"/>
    </location>
</feature>
<dbReference type="EMBL" id="PKSG01000576">
    <property type="protein sequence ID" value="POR34086.1"/>
    <property type="molecule type" value="Genomic_DNA"/>
</dbReference>
<keyword evidence="4" id="KW-1185">Reference proteome</keyword>
<keyword evidence="2" id="KW-1133">Transmembrane helix</keyword>
<evidence type="ECO:0000256" key="1">
    <source>
        <dbReference type="SAM" id="MobiDB-lite"/>
    </source>
</evidence>
<comment type="caution">
    <text evidence="3">The sequence shown here is derived from an EMBL/GenBank/DDBJ whole genome shotgun (WGS) entry which is preliminary data.</text>
</comment>